<keyword evidence="2" id="KW-1185">Reference proteome</keyword>
<proteinExistence type="predicted"/>
<dbReference type="EMBL" id="JASNQZ010000003">
    <property type="protein sequence ID" value="KAL0958620.1"/>
    <property type="molecule type" value="Genomic_DNA"/>
</dbReference>
<dbReference type="Proteomes" id="UP001556367">
    <property type="component" value="Unassembled WGS sequence"/>
</dbReference>
<organism evidence="1 2">
    <name type="scientific">Hohenbuehelia grisea</name>
    <dbReference type="NCBI Taxonomy" id="104357"/>
    <lineage>
        <taxon>Eukaryota</taxon>
        <taxon>Fungi</taxon>
        <taxon>Dikarya</taxon>
        <taxon>Basidiomycota</taxon>
        <taxon>Agaricomycotina</taxon>
        <taxon>Agaricomycetes</taxon>
        <taxon>Agaricomycetidae</taxon>
        <taxon>Agaricales</taxon>
        <taxon>Pleurotineae</taxon>
        <taxon>Pleurotaceae</taxon>
        <taxon>Hohenbuehelia</taxon>
    </lineage>
</organism>
<sequence>MAVSDKSESEHRGEFNLEATFDVRAEALLQEGEALCSVVKFLGHGDAIKIKGYTSQVAIRSDRGCLIYPSVTVCLPWPCDPVTLALVYGVRPATSARILWATH</sequence>
<evidence type="ECO:0000313" key="2">
    <source>
        <dbReference type="Proteomes" id="UP001556367"/>
    </source>
</evidence>
<comment type="caution">
    <text evidence="1">The sequence shown here is derived from an EMBL/GenBank/DDBJ whole genome shotgun (WGS) entry which is preliminary data.</text>
</comment>
<protein>
    <submittedName>
        <fullName evidence="1">Uncharacterized protein</fullName>
    </submittedName>
</protein>
<reference evidence="2" key="1">
    <citation type="submission" date="2024-06" db="EMBL/GenBank/DDBJ databases">
        <title>Multi-omics analyses provide insights into the biosynthesis of the anticancer antibiotic pleurotin in Hohenbuehelia grisea.</title>
        <authorList>
            <person name="Weaver J.A."/>
            <person name="Alberti F."/>
        </authorList>
    </citation>
    <scope>NUCLEOTIDE SEQUENCE [LARGE SCALE GENOMIC DNA]</scope>
    <source>
        <strain evidence="2">T-177</strain>
    </source>
</reference>
<name>A0ABR3JTB7_9AGAR</name>
<evidence type="ECO:0000313" key="1">
    <source>
        <dbReference type="EMBL" id="KAL0958620.1"/>
    </source>
</evidence>
<accession>A0ABR3JTB7</accession>
<gene>
    <name evidence="1" type="ORF">HGRIS_013958</name>
</gene>